<dbReference type="InterPro" id="IPR036165">
    <property type="entry name" value="YefM-like_sf"/>
</dbReference>
<evidence type="ECO:0000256" key="1">
    <source>
        <dbReference type="ARBA" id="ARBA00009981"/>
    </source>
</evidence>
<gene>
    <name evidence="2" type="ORF">GBAR_LOCUS10814</name>
</gene>
<comment type="caution">
    <text evidence="2">The sequence shown here is derived from an EMBL/GenBank/DDBJ whole genome shotgun (WGS) entry which is preliminary data.</text>
</comment>
<keyword evidence="3" id="KW-1185">Reference proteome</keyword>
<proteinExistence type="inferred from homology"/>
<dbReference type="Proteomes" id="UP001174909">
    <property type="component" value="Unassembled WGS sequence"/>
</dbReference>
<evidence type="ECO:0000313" key="3">
    <source>
        <dbReference type="Proteomes" id="UP001174909"/>
    </source>
</evidence>
<dbReference type="SUPFAM" id="SSF143120">
    <property type="entry name" value="YefM-like"/>
    <property type="match status" value="1"/>
</dbReference>
<accession>A0AA35WHZ4</accession>
<organism evidence="2 3">
    <name type="scientific">Geodia barretti</name>
    <name type="common">Barrett's horny sponge</name>
    <dbReference type="NCBI Taxonomy" id="519541"/>
    <lineage>
        <taxon>Eukaryota</taxon>
        <taxon>Metazoa</taxon>
        <taxon>Porifera</taxon>
        <taxon>Demospongiae</taxon>
        <taxon>Heteroscleromorpha</taxon>
        <taxon>Tetractinellida</taxon>
        <taxon>Astrophorina</taxon>
        <taxon>Geodiidae</taxon>
        <taxon>Geodia</taxon>
    </lineage>
</organism>
<dbReference type="AlphaFoldDB" id="A0AA35WHZ4"/>
<comment type="similarity">
    <text evidence="1">Belongs to the phD/YefM antitoxin family.</text>
</comment>
<sequence>MEPEVRKRPIQIVVEDGEPAAVIVGMQEYVEMLERLEDLDDLEMLNEMRSKPLEFRSLEEFKELDADAAPSFASRWRGKFKAAERDDARYDALAKKYLT</sequence>
<protein>
    <recommendedName>
        <fullName evidence="4">Type II toxin-antitoxin system Phd/YefM family antitoxin</fullName>
    </recommendedName>
</protein>
<evidence type="ECO:0000313" key="2">
    <source>
        <dbReference type="EMBL" id="CAI8017921.1"/>
    </source>
</evidence>
<evidence type="ECO:0008006" key="4">
    <source>
        <dbReference type="Google" id="ProtNLM"/>
    </source>
</evidence>
<dbReference type="EMBL" id="CASHTH010001671">
    <property type="protein sequence ID" value="CAI8017921.1"/>
    <property type="molecule type" value="Genomic_DNA"/>
</dbReference>
<name>A0AA35WHZ4_GEOBA</name>
<reference evidence="2" key="1">
    <citation type="submission" date="2023-03" db="EMBL/GenBank/DDBJ databases">
        <authorList>
            <person name="Steffen K."/>
            <person name="Cardenas P."/>
        </authorList>
    </citation>
    <scope>NUCLEOTIDE SEQUENCE</scope>
</reference>